<name>A0A4Z2ID44_9TELE</name>
<protein>
    <submittedName>
        <fullName evidence="1">Uncharacterized protein</fullName>
    </submittedName>
</protein>
<dbReference type="Proteomes" id="UP000314294">
    <property type="component" value="Unassembled WGS sequence"/>
</dbReference>
<gene>
    <name evidence="1" type="ORF">EYF80_013836</name>
</gene>
<dbReference type="AlphaFoldDB" id="A0A4Z2ID44"/>
<keyword evidence="2" id="KW-1185">Reference proteome</keyword>
<comment type="caution">
    <text evidence="1">The sequence shown here is derived from an EMBL/GenBank/DDBJ whole genome shotgun (WGS) entry which is preliminary data.</text>
</comment>
<sequence length="136" mass="14835">MALRISRAASSLISSEACSLYQAACGVQIRLGASFSGPWLKLANVVVVFVEAAVQRDAVGVEEQVLRREIQGEVPRIKSIKSKTRVRRVGLESYERCYSPSPMSPSVSPRILAAPDATSRICSTLWTRVPSRSAWA</sequence>
<organism evidence="1 2">
    <name type="scientific">Liparis tanakae</name>
    <name type="common">Tanaka's snailfish</name>
    <dbReference type="NCBI Taxonomy" id="230148"/>
    <lineage>
        <taxon>Eukaryota</taxon>
        <taxon>Metazoa</taxon>
        <taxon>Chordata</taxon>
        <taxon>Craniata</taxon>
        <taxon>Vertebrata</taxon>
        <taxon>Euteleostomi</taxon>
        <taxon>Actinopterygii</taxon>
        <taxon>Neopterygii</taxon>
        <taxon>Teleostei</taxon>
        <taxon>Neoteleostei</taxon>
        <taxon>Acanthomorphata</taxon>
        <taxon>Eupercaria</taxon>
        <taxon>Perciformes</taxon>
        <taxon>Cottioidei</taxon>
        <taxon>Cottales</taxon>
        <taxon>Liparidae</taxon>
        <taxon>Liparis</taxon>
    </lineage>
</organism>
<proteinExistence type="predicted"/>
<evidence type="ECO:0000313" key="2">
    <source>
        <dbReference type="Proteomes" id="UP000314294"/>
    </source>
</evidence>
<reference evidence="1 2" key="1">
    <citation type="submission" date="2019-03" db="EMBL/GenBank/DDBJ databases">
        <title>First draft genome of Liparis tanakae, snailfish: a comprehensive survey of snailfish specific genes.</title>
        <authorList>
            <person name="Kim W."/>
            <person name="Song I."/>
            <person name="Jeong J.-H."/>
            <person name="Kim D."/>
            <person name="Kim S."/>
            <person name="Ryu S."/>
            <person name="Song J.Y."/>
            <person name="Lee S.K."/>
        </authorList>
    </citation>
    <scope>NUCLEOTIDE SEQUENCE [LARGE SCALE GENOMIC DNA]</scope>
    <source>
        <tissue evidence="1">Muscle</tissue>
    </source>
</reference>
<accession>A0A4Z2ID44</accession>
<dbReference type="EMBL" id="SRLO01000098">
    <property type="protein sequence ID" value="TNN75866.1"/>
    <property type="molecule type" value="Genomic_DNA"/>
</dbReference>
<evidence type="ECO:0000313" key="1">
    <source>
        <dbReference type="EMBL" id="TNN75866.1"/>
    </source>
</evidence>